<dbReference type="OMA" id="MKANFEW"/>
<dbReference type="PhylomeDB" id="D6X1P6"/>
<evidence type="ECO:0000256" key="1">
    <source>
        <dbReference type="ARBA" id="ARBA00004477"/>
    </source>
</evidence>
<organism evidence="10 11">
    <name type="scientific">Tribolium castaneum</name>
    <name type="common">Red flour beetle</name>
    <dbReference type="NCBI Taxonomy" id="7070"/>
    <lineage>
        <taxon>Eukaryota</taxon>
        <taxon>Metazoa</taxon>
        <taxon>Ecdysozoa</taxon>
        <taxon>Arthropoda</taxon>
        <taxon>Hexapoda</taxon>
        <taxon>Insecta</taxon>
        <taxon>Pterygota</taxon>
        <taxon>Neoptera</taxon>
        <taxon>Endopterygota</taxon>
        <taxon>Coleoptera</taxon>
        <taxon>Polyphaga</taxon>
        <taxon>Cucujiformia</taxon>
        <taxon>Tenebrionidae</taxon>
        <taxon>Tenebrionidae incertae sedis</taxon>
        <taxon>Tribolium</taxon>
    </lineage>
</organism>
<evidence type="ECO:0000313" key="10">
    <source>
        <dbReference type="EMBL" id="EFA10138.1"/>
    </source>
</evidence>
<comment type="similarity">
    <text evidence="2">Belongs to the EMC6 family.</text>
</comment>
<dbReference type="AlphaFoldDB" id="D6X1P6"/>
<evidence type="ECO:0000256" key="3">
    <source>
        <dbReference type="ARBA" id="ARBA00020827"/>
    </source>
</evidence>
<keyword evidence="6 9" id="KW-1133">Transmembrane helix</keyword>
<evidence type="ECO:0000256" key="5">
    <source>
        <dbReference type="ARBA" id="ARBA00022824"/>
    </source>
</evidence>
<protein>
    <recommendedName>
        <fullName evidence="3">ER membrane protein complex subunit 6</fullName>
    </recommendedName>
    <alternativeName>
        <fullName evidence="8">Transmembrane protein 93</fullName>
    </alternativeName>
</protein>
<evidence type="ECO:0000256" key="9">
    <source>
        <dbReference type="SAM" id="Phobius"/>
    </source>
</evidence>
<keyword evidence="4 9" id="KW-0812">Transmembrane</keyword>
<dbReference type="PANTHER" id="PTHR20994:SF0">
    <property type="entry name" value="ER MEMBRANE PROTEIN COMPLEX SUBUNIT 6"/>
    <property type="match status" value="1"/>
</dbReference>
<evidence type="ECO:0000256" key="2">
    <source>
        <dbReference type="ARBA" id="ARBA00009436"/>
    </source>
</evidence>
<dbReference type="Pfam" id="PF07019">
    <property type="entry name" value="EMC6"/>
    <property type="match status" value="1"/>
</dbReference>
<reference evidence="10 11" key="2">
    <citation type="journal article" date="2010" name="Nucleic Acids Res.">
        <title>BeetleBase in 2010: revisions to provide comprehensive genomic information for Tribolium castaneum.</title>
        <authorList>
            <person name="Kim H.S."/>
            <person name="Murphy T."/>
            <person name="Xia J."/>
            <person name="Caragea D."/>
            <person name="Park Y."/>
            <person name="Beeman R.W."/>
            <person name="Lorenzen M.D."/>
            <person name="Butcher S."/>
            <person name="Manak J.R."/>
            <person name="Brown S.J."/>
        </authorList>
    </citation>
    <scope>GENOME REANNOTATION</scope>
    <source>
        <strain evidence="10 11">Georgia GA2</strain>
    </source>
</reference>
<dbReference type="InterPro" id="IPR008504">
    <property type="entry name" value="Emc6"/>
</dbReference>
<keyword evidence="7 9" id="KW-0472">Membrane</keyword>
<evidence type="ECO:0000313" key="11">
    <source>
        <dbReference type="Proteomes" id="UP000007266"/>
    </source>
</evidence>
<dbReference type="KEGG" id="tca:103314188"/>
<proteinExistence type="inferred from homology"/>
<dbReference type="InterPro" id="IPR029008">
    <property type="entry name" value="EMC6-like"/>
</dbReference>
<evidence type="ECO:0000256" key="4">
    <source>
        <dbReference type="ARBA" id="ARBA00022692"/>
    </source>
</evidence>
<dbReference type="STRING" id="7070.D6X1P6"/>
<feature type="transmembrane region" description="Helical" evidence="9">
    <location>
        <begin position="53"/>
        <end position="73"/>
    </location>
</feature>
<dbReference type="InParanoid" id="D6X1P6"/>
<accession>D6X1P6</accession>
<feature type="transmembrane region" description="Helical" evidence="9">
    <location>
        <begin position="85"/>
        <end position="109"/>
    </location>
</feature>
<keyword evidence="11" id="KW-1185">Reference proteome</keyword>
<dbReference type="Proteomes" id="UP000007266">
    <property type="component" value="Linkage group 9"/>
</dbReference>
<evidence type="ECO:0000256" key="7">
    <source>
        <dbReference type="ARBA" id="ARBA00023136"/>
    </source>
</evidence>
<dbReference type="eggNOG" id="KOG4455">
    <property type="taxonomic scope" value="Eukaryota"/>
</dbReference>
<comment type="subcellular location">
    <subcellularLocation>
        <location evidence="1">Endoplasmic reticulum membrane</location>
        <topology evidence="1">Multi-pass membrane protein</topology>
    </subcellularLocation>
</comment>
<dbReference type="OrthoDB" id="16510at2759"/>
<dbReference type="GO" id="GO:0072546">
    <property type="term" value="C:EMC complex"/>
    <property type="evidence" value="ECO:0000318"/>
    <property type="project" value="GO_Central"/>
</dbReference>
<evidence type="ECO:0000256" key="6">
    <source>
        <dbReference type="ARBA" id="ARBA00022989"/>
    </source>
</evidence>
<reference evidence="10 11" key="1">
    <citation type="journal article" date="2008" name="Nature">
        <title>The genome of the model beetle and pest Tribolium castaneum.</title>
        <authorList>
            <consortium name="Tribolium Genome Sequencing Consortium"/>
            <person name="Richards S."/>
            <person name="Gibbs R.A."/>
            <person name="Weinstock G.M."/>
            <person name="Brown S.J."/>
            <person name="Denell R."/>
            <person name="Beeman R.W."/>
            <person name="Gibbs R."/>
            <person name="Beeman R.W."/>
            <person name="Brown S.J."/>
            <person name="Bucher G."/>
            <person name="Friedrich M."/>
            <person name="Grimmelikhuijzen C.J."/>
            <person name="Klingler M."/>
            <person name="Lorenzen M."/>
            <person name="Richards S."/>
            <person name="Roth S."/>
            <person name="Schroder R."/>
            <person name="Tautz D."/>
            <person name="Zdobnov E.M."/>
            <person name="Muzny D."/>
            <person name="Gibbs R.A."/>
            <person name="Weinstock G.M."/>
            <person name="Attaway T."/>
            <person name="Bell S."/>
            <person name="Buhay C.J."/>
            <person name="Chandrabose M.N."/>
            <person name="Chavez D."/>
            <person name="Clerk-Blankenburg K.P."/>
            <person name="Cree A."/>
            <person name="Dao M."/>
            <person name="Davis C."/>
            <person name="Chacko J."/>
            <person name="Dinh H."/>
            <person name="Dugan-Rocha S."/>
            <person name="Fowler G."/>
            <person name="Garner T.T."/>
            <person name="Garnes J."/>
            <person name="Gnirke A."/>
            <person name="Hawes A."/>
            <person name="Hernandez J."/>
            <person name="Hines S."/>
            <person name="Holder M."/>
            <person name="Hume J."/>
            <person name="Jhangiani S.N."/>
            <person name="Joshi V."/>
            <person name="Khan Z.M."/>
            <person name="Jackson L."/>
            <person name="Kovar C."/>
            <person name="Kowis A."/>
            <person name="Lee S."/>
            <person name="Lewis L.R."/>
            <person name="Margolis J."/>
            <person name="Morgan M."/>
            <person name="Nazareth L.V."/>
            <person name="Nguyen N."/>
            <person name="Okwuonu G."/>
            <person name="Parker D."/>
            <person name="Richards S."/>
            <person name="Ruiz S.J."/>
            <person name="Santibanez J."/>
            <person name="Savard J."/>
            <person name="Scherer S.E."/>
            <person name="Schneider B."/>
            <person name="Sodergren E."/>
            <person name="Tautz D."/>
            <person name="Vattahil S."/>
            <person name="Villasana D."/>
            <person name="White C.S."/>
            <person name="Wright R."/>
            <person name="Park Y."/>
            <person name="Beeman R.W."/>
            <person name="Lord J."/>
            <person name="Oppert B."/>
            <person name="Lorenzen M."/>
            <person name="Brown S."/>
            <person name="Wang L."/>
            <person name="Savard J."/>
            <person name="Tautz D."/>
            <person name="Richards S."/>
            <person name="Weinstock G."/>
            <person name="Gibbs R.A."/>
            <person name="Liu Y."/>
            <person name="Worley K."/>
            <person name="Weinstock G."/>
            <person name="Elsik C.G."/>
            <person name="Reese J.T."/>
            <person name="Elhaik E."/>
            <person name="Landan G."/>
            <person name="Graur D."/>
            <person name="Arensburger P."/>
            <person name="Atkinson P."/>
            <person name="Beeman R.W."/>
            <person name="Beidler J."/>
            <person name="Brown S.J."/>
            <person name="Demuth J.P."/>
            <person name="Drury D.W."/>
            <person name="Du Y.Z."/>
            <person name="Fujiwara H."/>
            <person name="Lorenzen M."/>
            <person name="Maselli V."/>
            <person name="Osanai M."/>
            <person name="Park Y."/>
            <person name="Robertson H.M."/>
            <person name="Tu Z."/>
            <person name="Wang J.J."/>
            <person name="Wang S."/>
            <person name="Richards S."/>
            <person name="Song H."/>
            <person name="Zhang L."/>
            <person name="Sodergren E."/>
            <person name="Werner D."/>
            <person name="Stanke M."/>
            <person name="Morgenstern B."/>
            <person name="Solovyev V."/>
            <person name="Kosarev P."/>
            <person name="Brown G."/>
            <person name="Chen H.C."/>
            <person name="Ermolaeva O."/>
            <person name="Hlavina W."/>
            <person name="Kapustin Y."/>
            <person name="Kiryutin B."/>
            <person name="Kitts P."/>
            <person name="Maglott D."/>
            <person name="Pruitt K."/>
            <person name="Sapojnikov V."/>
            <person name="Souvorov A."/>
            <person name="Mackey A.J."/>
            <person name="Waterhouse R.M."/>
            <person name="Wyder S."/>
            <person name="Zdobnov E.M."/>
            <person name="Zdobnov E.M."/>
            <person name="Wyder S."/>
            <person name="Kriventseva E.V."/>
            <person name="Kadowaki T."/>
            <person name="Bork P."/>
            <person name="Aranda M."/>
            <person name="Bao R."/>
            <person name="Beermann A."/>
            <person name="Berns N."/>
            <person name="Bolognesi R."/>
            <person name="Bonneton F."/>
            <person name="Bopp D."/>
            <person name="Brown S.J."/>
            <person name="Bucher G."/>
            <person name="Butts T."/>
            <person name="Chaumot A."/>
            <person name="Denell R.E."/>
            <person name="Ferrier D.E."/>
            <person name="Friedrich M."/>
            <person name="Gordon C.M."/>
            <person name="Jindra M."/>
            <person name="Klingler M."/>
            <person name="Lan Q."/>
            <person name="Lattorff H.M."/>
            <person name="Laudet V."/>
            <person name="von Levetsow C."/>
            <person name="Liu Z."/>
            <person name="Lutz R."/>
            <person name="Lynch J.A."/>
            <person name="da Fonseca R.N."/>
            <person name="Posnien N."/>
            <person name="Reuter R."/>
            <person name="Roth S."/>
            <person name="Savard J."/>
            <person name="Schinko J.B."/>
            <person name="Schmitt C."/>
            <person name="Schoppmeier M."/>
            <person name="Schroder R."/>
            <person name="Shippy T.D."/>
            <person name="Simonnet F."/>
            <person name="Marques-Souza H."/>
            <person name="Tautz D."/>
            <person name="Tomoyasu Y."/>
            <person name="Trauner J."/>
            <person name="Van der Zee M."/>
            <person name="Vervoort M."/>
            <person name="Wittkopp N."/>
            <person name="Wimmer E.A."/>
            <person name="Yang X."/>
            <person name="Jones A.K."/>
            <person name="Sattelle D.B."/>
            <person name="Ebert P.R."/>
            <person name="Nelson D."/>
            <person name="Scott J.G."/>
            <person name="Beeman R.W."/>
            <person name="Muthukrishnan S."/>
            <person name="Kramer K.J."/>
            <person name="Arakane Y."/>
            <person name="Beeman R.W."/>
            <person name="Zhu Q."/>
            <person name="Hogenkamp D."/>
            <person name="Dixit R."/>
            <person name="Oppert B."/>
            <person name="Jiang H."/>
            <person name="Zou Z."/>
            <person name="Marshall J."/>
            <person name="Elpidina E."/>
            <person name="Vinokurov K."/>
            <person name="Oppert C."/>
            <person name="Zou Z."/>
            <person name="Evans J."/>
            <person name="Lu Z."/>
            <person name="Zhao P."/>
            <person name="Sumathipala N."/>
            <person name="Altincicek B."/>
            <person name="Vilcinskas A."/>
            <person name="Williams M."/>
            <person name="Hultmark D."/>
            <person name="Hetru C."/>
            <person name="Jiang H."/>
            <person name="Grimmelikhuijzen C.J."/>
            <person name="Hauser F."/>
            <person name="Cazzamali G."/>
            <person name="Williamson M."/>
            <person name="Park Y."/>
            <person name="Li B."/>
            <person name="Tanaka Y."/>
            <person name="Predel R."/>
            <person name="Neupert S."/>
            <person name="Schachtner J."/>
            <person name="Verleyen P."/>
            <person name="Raible F."/>
            <person name="Bork P."/>
            <person name="Friedrich M."/>
            <person name="Walden K.K."/>
            <person name="Robertson H.M."/>
            <person name="Angeli S."/>
            <person name="Foret S."/>
            <person name="Bucher G."/>
            <person name="Schuetz S."/>
            <person name="Maleszka R."/>
            <person name="Wimmer E.A."/>
            <person name="Beeman R.W."/>
            <person name="Lorenzen M."/>
            <person name="Tomoyasu Y."/>
            <person name="Miller S.C."/>
            <person name="Grossmann D."/>
            <person name="Bucher G."/>
        </authorList>
    </citation>
    <scope>NUCLEOTIDE SEQUENCE [LARGE SCALE GENOMIC DNA]</scope>
    <source>
        <strain evidence="10 11">Georgia GA2</strain>
    </source>
</reference>
<keyword evidence="5" id="KW-0256">Endoplasmic reticulum</keyword>
<sequence length="112" mass="12418">MSSKNKNGNSDVVAYSEMAIRNNLSVVEYCRTSMAALSGCTAGVLGLTGLYGAAFYIFAVTSLWLMILCKAGLSSWKNFFISRKSLLTNGFFGQLFTYILCWTFIYGMVHVY</sequence>
<dbReference type="HOGENOM" id="CLU_110781_3_0_1"/>
<dbReference type="PANTHER" id="PTHR20994">
    <property type="entry name" value="ER MEMBRANE PROTEIN COMPLEX SUBUNIT 6"/>
    <property type="match status" value="1"/>
</dbReference>
<dbReference type="GO" id="GO:0000045">
    <property type="term" value="P:autophagosome assembly"/>
    <property type="evidence" value="ECO:0000318"/>
    <property type="project" value="GO_Central"/>
</dbReference>
<name>D6X1P6_TRICA</name>
<gene>
    <name evidence="10" type="primary">GLEAN_12324</name>
    <name evidence="10" type="ORF">TcasGA2_TC012324</name>
</gene>
<evidence type="ECO:0000256" key="8">
    <source>
        <dbReference type="ARBA" id="ARBA00031072"/>
    </source>
</evidence>
<dbReference type="FunCoup" id="D6X1P6">
    <property type="interactions" value="786"/>
</dbReference>
<dbReference type="EMBL" id="KQ971371">
    <property type="protein sequence ID" value="EFA10138.1"/>
    <property type="molecule type" value="Genomic_DNA"/>
</dbReference>